<proteinExistence type="predicted"/>
<name>A0A1H4JNK6_9BACT</name>
<organism evidence="1 2">
    <name type="scientific">Terriglobus roseus</name>
    <dbReference type="NCBI Taxonomy" id="392734"/>
    <lineage>
        <taxon>Bacteria</taxon>
        <taxon>Pseudomonadati</taxon>
        <taxon>Acidobacteriota</taxon>
        <taxon>Terriglobia</taxon>
        <taxon>Terriglobales</taxon>
        <taxon>Acidobacteriaceae</taxon>
        <taxon>Terriglobus</taxon>
    </lineage>
</organism>
<evidence type="ECO:0000313" key="2">
    <source>
        <dbReference type="Proteomes" id="UP000182409"/>
    </source>
</evidence>
<dbReference type="InterPro" id="IPR054251">
    <property type="entry name" value="DUF6982"/>
</dbReference>
<dbReference type="Proteomes" id="UP000182409">
    <property type="component" value="Unassembled WGS sequence"/>
</dbReference>
<dbReference type="RefSeq" id="WP_074652389.1">
    <property type="nucleotide sequence ID" value="NZ_FNSD01000001.1"/>
</dbReference>
<gene>
    <name evidence="1" type="ORF">SAMN05443244_0727</name>
</gene>
<reference evidence="1 2" key="1">
    <citation type="submission" date="2016-10" db="EMBL/GenBank/DDBJ databases">
        <authorList>
            <person name="de Groot N.N."/>
        </authorList>
    </citation>
    <scope>NUCLEOTIDE SEQUENCE [LARGE SCALE GENOMIC DNA]</scope>
    <source>
        <strain evidence="1 2">AB35.6</strain>
    </source>
</reference>
<accession>A0A1H4JNK6</accession>
<protein>
    <submittedName>
        <fullName evidence="1">Uncharacterized protein</fullName>
    </submittedName>
</protein>
<sequence>MEEQSKIVIKLPEGMVKGYLTEDSLRSLHTPSAHPETVMVKLAENGTEKEITLQDAKGIFFVKDFNGNVDHSDLRFHDGASPAGFLWVRLTFLDGEILEGMVKNSCKFVVAQGIWITPTDPTGNNLLIYATKSHLRHFEILGLRQKSQRRDA</sequence>
<dbReference type="EMBL" id="FNSD01000001">
    <property type="protein sequence ID" value="SEB47904.1"/>
    <property type="molecule type" value="Genomic_DNA"/>
</dbReference>
<dbReference type="Pfam" id="PF22478">
    <property type="entry name" value="DUF6982"/>
    <property type="match status" value="1"/>
</dbReference>
<dbReference type="AlphaFoldDB" id="A0A1H4JNK6"/>
<evidence type="ECO:0000313" key="1">
    <source>
        <dbReference type="EMBL" id="SEB47904.1"/>
    </source>
</evidence>